<protein>
    <submittedName>
        <fullName evidence="1">Uncharacterized protein</fullName>
    </submittedName>
</protein>
<name>A0A2P2NB82_RHIMU</name>
<dbReference type="EMBL" id="GGEC01059237">
    <property type="protein sequence ID" value="MBX39721.1"/>
    <property type="molecule type" value="Transcribed_RNA"/>
</dbReference>
<sequence>MKSFVSSRPCVLMFHNMVIFQIALDFND</sequence>
<evidence type="ECO:0000313" key="1">
    <source>
        <dbReference type="EMBL" id="MBX39721.1"/>
    </source>
</evidence>
<reference evidence="1" key="1">
    <citation type="submission" date="2018-02" db="EMBL/GenBank/DDBJ databases">
        <title>Rhizophora mucronata_Transcriptome.</title>
        <authorList>
            <person name="Meera S.P."/>
            <person name="Sreeshan A."/>
            <person name="Augustine A."/>
        </authorList>
    </citation>
    <scope>NUCLEOTIDE SEQUENCE</scope>
    <source>
        <tissue evidence="1">Leaf</tissue>
    </source>
</reference>
<organism evidence="1">
    <name type="scientific">Rhizophora mucronata</name>
    <name type="common">Asiatic mangrove</name>
    <dbReference type="NCBI Taxonomy" id="61149"/>
    <lineage>
        <taxon>Eukaryota</taxon>
        <taxon>Viridiplantae</taxon>
        <taxon>Streptophyta</taxon>
        <taxon>Embryophyta</taxon>
        <taxon>Tracheophyta</taxon>
        <taxon>Spermatophyta</taxon>
        <taxon>Magnoliopsida</taxon>
        <taxon>eudicotyledons</taxon>
        <taxon>Gunneridae</taxon>
        <taxon>Pentapetalae</taxon>
        <taxon>rosids</taxon>
        <taxon>fabids</taxon>
        <taxon>Malpighiales</taxon>
        <taxon>Rhizophoraceae</taxon>
        <taxon>Rhizophora</taxon>
    </lineage>
</organism>
<proteinExistence type="predicted"/>
<dbReference type="AlphaFoldDB" id="A0A2P2NB82"/>
<accession>A0A2P2NB82</accession>